<dbReference type="HOGENOM" id="CLU_1552197_0_0_10"/>
<comment type="PTM">
    <text evidence="5">The conversion to 3-oxoalanine (also known as C-formylglycine, FGly), of a serine or cysteine residue in prokaryotes and of a cysteine residue in eukaryotes, is critical for catalytic activity.</text>
</comment>
<dbReference type="InterPro" id="IPR024607">
    <property type="entry name" value="Sulfatase_CS"/>
</dbReference>
<keyword evidence="4" id="KW-0106">Calcium</keyword>
<dbReference type="Pfam" id="PF00884">
    <property type="entry name" value="Sulfatase"/>
    <property type="match status" value="1"/>
</dbReference>
<comment type="caution">
    <text evidence="7">The sequence shown here is derived from an EMBL/GenBank/DDBJ whole genome shotgun (WGS) entry which is preliminary data.</text>
</comment>
<dbReference type="PANTHER" id="PTHR42693:SF53">
    <property type="entry name" value="ENDO-4-O-SULFATASE"/>
    <property type="match status" value="1"/>
</dbReference>
<evidence type="ECO:0000313" key="7">
    <source>
        <dbReference type="EMBL" id="EDU98780.1"/>
    </source>
</evidence>
<evidence type="ECO:0000256" key="3">
    <source>
        <dbReference type="ARBA" id="ARBA00022801"/>
    </source>
</evidence>
<reference evidence="7 8" key="2">
    <citation type="submission" date="2008-04" db="EMBL/GenBank/DDBJ databases">
        <authorList>
            <person name="Fulton L."/>
            <person name="Clifton S."/>
            <person name="Fulton B."/>
            <person name="Xu J."/>
            <person name="Minx P."/>
            <person name="Pepin K.H."/>
            <person name="Johnson M."/>
            <person name="Thiruvilangam P."/>
            <person name="Bhonagiri V."/>
            <person name="Nash W.E."/>
            <person name="Mardis E.R."/>
            <person name="Wilson R.K."/>
        </authorList>
    </citation>
    <scope>NUCLEOTIDE SEQUENCE [LARGE SCALE GENOMIC DNA]</scope>
    <source>
        <strain evidence="7 8">DSM 17136</strain>
    </source>
</reference>
<dbReference type="Gene3D" id="3.40.720.10">
    <property type="entry name" value="Alkaline Phosphatase, subunit A"/>
    <property type="match status" value="1"/>
</dbReference>
<reference evidence="7 8" key="1">
    <citation type="submission" date="2008-04" db="EMBL/GenBank/DDBJ databases">
        <title>Draft genome sequence of Bacteroides coprocola (DSM 17136).</title>
        <authorList>
            <person name="Sudarsanam P."/>
            <person name="Ley R."/>
            <person name="Guruge J."/>
            <person name="Turnbaugh P.J."/>
            <person name="Mahowald M."/>
            <person name="Liep D."/>
            <person name="Gordon J."/>
        </authorList>
    </citation>
    <scope>NUCLEOTIDE SEQUENCE [LARGE SCALE GENOMIC DNA]</scope>
    <source>
        <strain evidence="7 8">DSM 17136</strain>
    </source>
</reference>
<comment type="similarity">
    <text evidence="1">Belongs to the sulfatase family.</text>
</comment>
<evidence type="ECO:0000256" key="5">
    <source>
        <dbReference type="PIRSR" id="PIRSR600917-52"/>
    </source>
</evidence>
<dbReference type="STRING" id="470145.BACCOP_04084"/>
<dbReference type="InterPro" id="IPR050738">
    <property type="entry name" value="Sulfatase"/>
</dbReference>
<dbReference type="AlphaFoldDB" id="B3JQC6"/>
<dbReference type="InterPro" id="IPR017850">
    <property type="entry name" value="Alkaline_phosphatase_core_sf"/>
</dbReference>
<feature type="domain" description="Sulfatase N-terminal" evidence="6">
    <location>
        <begin position="26"/>
        <end position="135"/>
    </location>
</feature>
<dbReference type="GO" id="GO:0004065">
    <property type="term" value="F:arylsulfatase activity"/>
    <property type="evidence" value="ECO:0007669"/>
    <property type="project" value="TreeGrafter"/>
</dbReference>
<evidence type="ECO:0000256" key="4">
    <source>
        <dbReference type="ARBA" id="ARBA00022837"/>
    </source>
</evidence>
<evidence type="ECO:0000256" key="2">
    <source>
        <dbReference type="ARBA" id="ARBA00022723"/>
    </source>
</evidence>
<gene>
    <name evidence="7" type="ORF">BACCOP_04084</name>
</gene>
<sequence length="172" mass="19317">MNKLLFVPLVVCGTNQYVNAQSVQSPNIVLILCDDMGFSDLGCYGSEIQTPNIDKLAQEGIRFSQFKNTGRSCPSRASMLTGRYQHEVGMGWMAEVDEHRPGYRGQIDKEYPTIAEVMKSGGYSTYMSGKWHVTTTGGYESLPMEVIRYKEVSINITAAWRRKLLQTISCLQ</sequence>
<dbReference type="eggNOG" id="COG3119">
    <property type="taxonomic scope" value="Bacteria"/>
</dbReference>
<accession>B3JQC6</accession>
<protein>
    <recommendedName>
        <fullName evidence="6">Sulfatase N-terminal domain-containing protein</fullName>
    </recommendedName>
</protein>
<dbReference type="InterPro" id="IPR000917">
    <property type="entry name" value="Sulfatase_N"/>
</dbReference>
<proteinExistence type="inferred from homology"/>
<name>B3JQC6_9BACT</name>
<evidence type="ECO:0000256" key="1">
    <source>
        <dbReference type="ARBA" id="ARBA00008779"/>
    </source>
</evidence>
<keyword evidence="3" id="KW-0378">Hydrolase</keyword>
<dbReference type="EMBL" id="ABIY02000126">
    <property type="protein sequence ID" value="EDU98780.1"/>
    <property type="molecule type" value="Genomic_DNA"/>
</dbReference>
<dbReference type="PANTHER" id="PTHR42693">
    <property type="entry name" value="ARYLSULFATASE FAMILY MEMBER"/>
    <property type="match status" value="1"/>
</dbReference>
<evidence type="ECO:0000313" key="8">
    <source>
        <dbReference type="Proteomes" id="UP000003146"/>
    </source>
</evidence>
<keyword evidence="2" id="KW-0479">Metal-binding</keyword>
<dbReference type="SUPFAM" id="SSF53649">
    <property type="entry name" value="Alkaline phosphatase-like"/>
    <property type="match status" value="1"/>
</dbReference>
<dbReference type="Proteomes" id="UP000003146">
    <property type="component" value="Unassembled WGS sequence"/>
</dbReference>
<dbReference type="PROSITE" id="PS00149">
    <property type="entry name" value="SULFATASE_2"/>
    <property type="match status" value="1"/>
</dbReference>
<dbReference type="GO" id="GO:0046872">
    <property type="term" value="F:metal ion binding"/>
    <property type="evidence" value="ECO:0007669"/>
    <property type="project" value="UniProtKB-KW"/>
</dbReference>
<organism evidence="7 8">
    <name type="scientific">Phocaeicola coprocola DSM 17136</name>
    <dbReference type="NCBI Taxonomy" id="470145"/>
    <lineage>
        <taxon>Bacteria</taxon>
        <taxon>Pseudomonadati</taxon>
        <taxon>Bacteroidota</taxon>
        <taxon>Bacteroidia</taxon>
        <taxon>Bacteroidales</taxon>
        <taxon>Bacteroidaceae</taxon>
        <taxon>Phocaeicola</taxon>
    </lineage>
</organism>
<evidence type="ECO:0000259" key="6">
    <source>
        <dbReference type="Pfam" id="PF00884"/>
    </source>
</evidence>
<feature type="modified residue" description="3-oxoalanine (Ser)" evidence="5">
    <location>
        <position position="72"/>
    </location>
</feature>